<dbReference type="InterPro" id="IPR036412">
    <property type="entry name" value="HAD-like_sf"/>
</dbReference>
<dbReference type="Proteomes" id="UP000188268">
    <property type="component" value="Unassembled WGS sequence"/>
</dbReference>
<evidence type="ECO:0000256" key="1">
    <source>
        <dbReference type="ARBA" id="ARBA00022723"/>
    </source>
</evidence>
<dbReference type="Gene3D" id="3.40.50.1000">
    <property type="entry name" value="HAD superfamily/HAD-like"/>
    <property type="match status" value="1"/>
</dbReference>
<dbReference type="SUPFAM" id="SSF56784">
    <property type="entry name" value="HAD-like"/>
    <property type="match status" value="1"/>
</dbReference>
<sequence length="182" mass="19648">MPTGKADVIHSFQKDGSIVAMVGDGINDSPALAAANVGMAIGAGTDIVIEAADCVLMRNNLEDAYHGGNDVSRTYYGLEVKHGEHGNDVQGLQGSVDKLKGEDGIAIHQEDVIKMPFDPLKMPLGPMTRARAKRFKDALMGLVRTHLEDLKTIEVQLKSFGDDLGKKLQINYKFITLLAIDS</sequence>
<accession>A0A1R3IQE7</accession>
<dbReference type="PRINTS" id="PR00119">
    <property type="entry name" value="CATATPASE"/>
</dbReference>
<gene>
    <name evidence="2" type="ORF">CCACVL1_10657</name>
</gene>
<dbReference type="AlphaFoldDB" id="A0A1R3IQE7"/>
<dbReference type="Pfam" id="PF08282">
    <property type="entry name" value="Hydrolase_3"/>
    <property type="match status" value="1"/>
</dbReference>
<protein>
    <submittedName>
        <fullName evidence="2">Cation-transporting P-type ATPase</fullName>
    </submittedName>
</protein>
<keyword evidence="3" id="KW-1185">Reference proteome</keyword>
<dbReference type="OrthoDB" id="912587at2759"/>
<name>A0A1R3IQE7_COCAP</name>
<reference evidence="2 3" key="1">
    <citation type="submission" date="2013-09" db="EMBL/GenBank/DDBJ databases">
        <title>Corchorus capsularis genome sequencing.</title>
        <authorList>
            <person name="Alam M."/>
            <person name="Haque M.S."/>
            <person name="Islam M.S."/>
            <person name="Emdad E.M."/>
            <person name="Islam M.M."/>
            <person name="Ahmed B."/>
            <person name="Halim A."/>
            <person name="Hossen Q.M.M."/>
            <person name="Hossain M.Z."/>
            <person name="Ahmed R."/>
            <person name="Khan M.M."/>
            <person name="Islam R."/>
            <person name="Rashid M.M."/>
            <person name="Khan S.A."/>
            <person name="Rahman M.S."/>
            <person name="Alam M."/>
        </authorList>
    </citation>
    <scope>NUCLEOTIDE SEQUENCE [LARGE SCALE GENOMIC DNA]</scope>
    <source>
        <strain evidence="3">cv. CVL-1</strain>
        <tissue evidence="2">Whole seedling</tissue>
    </source>
</reference>
<evidence type="ECO:0000313" key="2">
    <source>
        <dbReference type="EMBL" id="OMO84791.1"/>
    </source>
</evidence>
<organism evidence="2 3">
    <name type="scientific">Corchorus capsularis</name>
    <name type="common">Jute</name>
    <dbReference type="NCBI Taxonomy" id="210143"/>
    <lineage>
        <taxon>Eukaryota</taxon>
        <taxon>Viridiplantae</taxon>
        <taxon>Streptophyta</taxon>
        <taxon>Embryophyta</taxon>
        <taxon>Tracheophyta</taxon>
        <taxon>Spermatophyta</taxon>
        <taxon>Magnoliopsida</taxon>
        <taxon>eudicotyledons</taxon>
        <taxon>Gunneridae</taxon>
        <taxon>Pentapetalae</taxon>
        <taxon>rosids</taxon>
        <taxon>malvids</taxon>
        <taxon>Malvales</taxon>
        <taxon>Malvaceae</taxon>
        <taxon>Grewioideae</taxon>
        <taxon>Apeibeae</taxon>
        <taxon>Corchorus</taxon>
    </lineage>
</organism>
<dbReference type="Gramene" id="OMO84791">
    <property type="protein sequence ID" value="OMO84791"/>
    <property type="gene ID" value="CCACVL1_10657"/>
</dbReference>
<dbReference type="EMBL" id="AWWV01009676">
    <property type="protein sequence ID" value="OMO84791.1"/>
    <property type="molecule type" value="Genomic_DNA"/>
</dbReference>
<dbReference type="GO" id="GO:0046872">
    <property type="term" value="F:metal ion binding"/>
    <property type="evidence" value="ECO:0007669"/>
    <property type="project" value="UniProtKB-KW"/>
</dbReference>
<keyword evidence="1" id="KW-0479">Metal-binding</keyword>
<proteinExistence type="predicted"/>
<dbReference type="STRING" id="210143.A0A1R3IQE7"/>
<comment type="caution">
    <text evidence="2">The sequence shown here is derived from an EMBL/GenBank/DDBJ whole genome shotgun (WGS) entry which is preliminary data.</text>
</comment>
<evidence type="ECO:0000313" key="3">
    <source>
        <dbReference type="Proteomes" id="UP000188268"/>
    </source>
</evidence>
<dbReference type="InterPro" id="IPR023214">
    <property type="entry name" value="HAD_sf"/>
</dbReference>
<dbReference type="PANTHER" id="PTHR46594">
    <property type="entry name" value="P-TYPE CATION-TRANSPORTING ATPASE"/>
    <property type="match status" value="1"/>
</dbReference>
<dbReference type="PANTHER" id="PTHR46594:SF6">
    <property type="entry name" value="COPPER-TRANSPORTING ATPASE RAN1"/>
    <property type="match status" value="1"/>
</dbReference>